<proteinExistence type="predicted"/>
<accession>A0A8J7FVE3</accession>
<evidence type="ECO:0000313" key="2">
    <source>
        <dbReference type="Proteomes" id="UP000608754"/>
    </source>
</evidence>
<organism evidence="1 2">
    <name type="scientific">Faecalibacter rhinopitheci</name>
    <dbReference type="NCBI Taxonomy" id="2779678"/>
    <lineage>
        <taxon>Bacteria</taxon>
        <taxon>Pseudomonadati</taxon>
        <taxon>Bacteroidota</taxon>
        <taxon>Flavobacteriia</taxon>
        <taxon>Flavobacteriales</taxon>
        <taxon>Weeksellaceae</taxon>
        <taxon>Faecalibacter</taxon>
    </lineage>
</organism>
<dbReference type="Proteomes" id="UP000608754">
    <property type="component" value="Unassembled WGS sequence"/>
</dbReference>
<gene>
    <name evidence="1" type="ORF">IM532_01585</name>
</gene>
<comment type="caution">
    <text evidence="1">The sequence shown here is derived from an EMBL/GenBank/DDBJ whole genome shotgun (WGS) entry which is preliminary data.</text>
</comment>
<dbReference type="EMBL" id="JADGIK010000001">
    <property type="protein sequence ID" value="MBF0596163.1"/>
    <property type="molecule type" value="Genomic_DNA"/>
</dbReference>
<reference evidence="1" key="1">
    <citation type="submission" date="2020-10" db="EMBL/GenBank/DDBJ databases">
        <authorList>
            <person name="Lu T."/>
            <person name="Wang Q."/>
            <person name="Han X."/>
        </authorList>
    </citation>
    <scope>NUCLEOTIDE SEQUENCE</scope>
    <source>
        <strain evidence="1">WQ 117</strain>
    </source>
</reference>
<name>A0A8J7FVE3_9FLAO</name>
<protein>
    <submittedName>
        <fullName evidence="1">Uncharacterized protein</fullName>
    </submittedName>
</protein>
<sequence length="92" mass="10909">MLSILMSTYQSIHIISHVFTNHEDVQKELVHINDHKCSLCQIDMNTLIPIITYETFTWYNSDIKQNFSFYQINEFSSTILLFYSLRAPPYVI</sequence>
<dbReference type="AlphaFoldDB" id="A0A8J7FVE3"/>
<dbReference type="RefSeq" id="WP_194181692.1">
    <property type="nucleotide sequence ID" value="NZ_JADGIK010000001.1"/>
</dbReference>
<evidence type="ECO:0000313" key="1">
    <source>
        <dbReference type="EMBL" id="MBF0596163.1"/>
    </source>
</evidence>
<keyword evidence="2" id="KW-1185">Reference proteome</keyword>